<feature type="region of interest" description="Disordered" evidence="1">
    <location>
        <begin position="1"/>
        <end position="56"/>
    </location>
</feature>
<accession>A0A9D5D5P1</accession>
<feature type="compositionally biased region" description="Basic residues" evidence="1">
    <location>
        <begin position="250"/>
        <end position="259"/>
    </location>
</feature>
<dbReference type="InterPro" id="IPR005162">
    <property type="entry name" value="Retrotrans_gag_dom"/>
</dbReference>
<gene>
    <name evidence="3" type="ORF">J5N97_002904</name>
</gene>
<dbReference type="PANTHER" id="PTHR33223">
    <property type="entry name" value="CCHC-TYPE DOMAIN-CONTAINING PROTEIN"/>
    <property type="match status" value="1"/>
</dbReference>
<feature type="compositionally biased region" description="Basic and acidic residues" evidence="1">
    <location>
        <begin position="25"/>
        <end position="39"/>
    </location>
</feature>
<proteinExistence type="predicted"/>
<evidence type="ECO:0000313" key="4">
    <source>
        <dbReference type="Proteomes" id="UP001085076"/>
    </source>
</evidence>
<organism evidence="3 4">
    <name type="scientific">Dioscorea zingiberensis</name>
    <dbReference type="NCBI Taxonomy" id="325984"/>
    <lineage>
        <taxon>Eukaryota</taxon>
        <taxon>Viridiplantae</taxon>
        <taxon>Streptophyta</taxon>
        <taxon>Embryophyta</taxon>
        <taxon>Tracheophyta</taxon>
        <taxon>Spermatophyta</taxon>
        <taxon>Magnoliopsida</taxon>
        <taxon>Liliopsida</taxon>
        <taxon>Dioscoreales</taxon>
        <taxon>Dioscoreaceae</taxon>
        <taxon>Dioscorea</taxon>
    </lineage>
</organism>
<dbReference type="OrthoDB" id="784947at2759"/>
<keyword evidence="4" id="KW-1185">Reference proteome</keyword>
<feature type="region of interest" description="Disordered" evidence="1">
    <location>
        <begin position="235"/>
        <end position="259"/>
    </location>
</feature>
<evidence type="ECO:0000256" key="1">
    <source>
        <dbReference type="SAM" id="MobiDB-lite"/>
    </source>
</evidence>
<reference evidence="3" key="2">
    <citation type="journal article" date="2022" name="Hortic Res">
        <title>The genome of Dioscorea zingiberensis sheds light on the biosynthesis, origin and evolution of the medicinally important diosgenin saponins.</title>
        <authorList>
            <person name="Li Y."/>
            <person name="Tan C."/>
            <person name="Li Z."/>
            <person name="Guo J."/>
            <person name="Li S."/>
            <person name="Chen X."/>
            <person name="Wang C."/>
            <person name="Dai X."/>
            <person name="Yang H."/>
            <person name="Song W."/>
            <person name="Hou L."/>
            <person name="Xu J."/>
            <person name="Tong Z."/>
            <person name="Xu A."/>
            <person name="Yuan X."/>
            <person name="Wang W."/>
            <person name="Yang Q."/>
            <person name="Chen L."/>
            <person name="Sun Z."/>
            <person name="Wang K."/>
            <person name="Pan B."/>
            <person name="Chen J."/>
            <person name="Bao Y."/>
            <person name="Liu F."/>
            <person name="Qi X."/>
            <person name="Gang D.R."/>
            <person name="Wen J."/>
            <person name="Li J."/>
        </authorList>
    </citation>
    <scope>NUCLEOTIDE SEQUENCE</scope>
    <source>
        <strain evidence="3">Dzin_1.0</strain>
    </source>
</reference>
<evidence type="ECO:0000313" key="3">
    <source>
        <dbReference type="EMBL" id="KAJ0984548.1"/>
    </source>
</evidence>
<evidence type="ECO:0000259" key="2">
    <source>
        <dbReference type="Pfam" id="PF03732"/>
    </source>
</evidence>
<feature type="domain" description="Retrotransposon gag" evidence="2">
    <location>
        <begin position="112"/>
        <end position="202"/>
    </location>
</feature>
<dbReference type="PANTHER" id="PTHR33223:SF10">
    <property type="entry name" value="AMINOTRANSFERASE-LIKE PLANT MOBILE DOMAIN-CONTAINING PROTEIN"/>
    <property type="match status" value="1"/>
</dbReference>
<dbReference type="AlphaFoldDB" id="A0A9D5D5P1"/>
<feature type="compositionally biased region" description="Low complexity" evidence="1">
    <location>
        <begin position="42"/>
        <end position="53"/>
    </location>
</feature>
<reference evidence="3" key="1">
    <citation type="submission" date="2021-03" db="EMBL/GenBank/DDBJ databases">
        <authorList>
            <person name="Li Z."/>
            <person name="Yang C."/>
        </authorList>
    </citation>
    <scope>NUCLEOTIDE SEQUENCE</scope>
    <source>
        <strain evidence="3">Dzin_1.0</strain>
        <tissue evidence="3">Leaf</tissue>
    </source>
</reference>
<comment type="caution">
    <text evidence="3">The sequence shown here is derived from an EMBL/GenBank/DDBJ whole genome shotgun (WGS) entry which is preliminary data.</text>
</comment>
<dbReference type="Proteomes" id="UP001085076">
    <property type="component" value="Miscellaneous, Linkage group lg01"/>
</dbReference>
<dbReference type="EMBL" id="JAGGNH010000001">
    <property type="protein sequence ID" value="KAJ0984548.1"/>
    <property type="molecule type" value="Genomic_DNA"/>
</dbReference>
<dbReference type="Pfam" id="PF03732">
    <property type="entry name" value="Retrotrans_gag"/>
    <property type="match status" value="1"/>
</dbReference>
<sequence length="259" mass="29599">MGSKRAKLKEKVLCSSSSSDGQMRAPKDDERRRDVDRRGKASSMEMSQPPSQSKYSSFSPFIPKILAAPFPAEFNMPSMETYNGTSDPVDHLQTFKIMMSLHEPLENIMCRAFPLTLRGAVLKWFISLPPESISSFEKLSELFIGRFICMKKLRKTSPNLTRIKQHEGESLRSYICRFNLEALEVPDLDESVAVLAVMEGVQESRFKFSLSLEQPKDMNDLLAMAAKYINSEEIEAARREDDRREEARLNKPKRKGNHN</sequence>
<protein>
    <recommendedName>
        <fullName evidence="2">Retrotransposon gag domain-containing protein</fullName>
    </recommendedName>
</protein>
<feature type="compositionally biased region" description="Basic and acidic residues" evidence="1">
    <location>
        <begin position="235"/>
        <end position="249"/>
    </location>
</feature>
<name>A0A9D5D5P1_9LILI</name>